<keyword evidence="1" id="KW-0732">Signal</keyword>
<organism evidence="3 4">
    <name type="scientific">Streptomyces spinoverrucosus</name>
    <dbReference type="NCBI Taxonomy" id="284043"/>
    <lineage>
        <taxon>Bacteria</taxon>
        <taxon>Bacillati</taxon>
        <taxon>Actinomycetota</taxon>
        <taxon>Actinomycetes</taxon>
        <taxon>Kitasatosporales</taxon>
        <taxon>Streptomycetaceae</taxon>
        <taxon>Streptomyces</taxon>
    </lineage>
</organism>
<dbReference type="InterPro" id="IPR012338">
    <property type="entry name" value="Beta-lactam/transpept-like"/>
</dbReference>
<feature type="chain" id="PRO_5021340120" evidence="1">
    <location>
        <begin position="30"/>
        <end position="384"/>
    </location>
</feature>
<keyword evidence="4" id="KW-1185">Reference proteome</keyword>
<gene>
    <name evidence="3" type="ORF">SSP24_00290</name>
</gene>
<feature type="domain" description="Beta-lactamase-related" evidence="2">
    <location>
        <begin position="59"/>
        <end position="375"/>
    </location>
</feature>
<dbReference type="Proteomes" id="UP000317881">
    <property type="component" value="Unassembled WGS sequence"/>
</dbReference>
<dbReference type="RefSeq" id="WP_229864822.1">
    <property type="nucleotide sequence ID" value="NZ_BJND01000002.1"/>
</dbReference>
<proteinExistence type="predicted"/>
<comment type="caution">
    <text evidence="3">The sequence shown here is derived from an EMBL/GenBank/DDBJ whole genome shotgun (WGS) entry which is preliminary data.</text>
</comment>
<reference evidence="3 4" key="1">
    <citation type="submission" date="2019-06" db="EMBL/GenBank/DDBJ databases">
        <title>Whole genome shotgun sequence of Streptomyces spinoverrucosus NBRC 14228.</title>
        <authorList>
            <person name="Hosoyama A."/>
            <person name="Uohara A."/>
            <person name="Ohji S."/>
            <person name="Ichikawa N."/>
        </authorList>
    </citation>
    <scope>NUCLEOTIDE SEQUENCE [LARGE SCALE GENOMIC DNA]</scope>
    <source>
        <strain evidence="3 4">NBRC 14228</strain>
    </source>
</reference>
<evidence type="ECO:0000313" key="4">
    <source>
        <dbReference type="Proteomes" id="UP000317881"/>
    </source>
</evidence>
<dbReference type="PANTHER" id="PTHR46825">
    <property type="entry name" value="D-ALANYL-D-ALANINE-CARBOXYPEPTIDASE/ENDOPEPTIDASE AMPH"/>
    <property type="match status" value="1"/>
</dbReference>
<dbReference type="Pfam" id="PF00144">
    <property type="entry name" value="Beta-lactamase"/>
    <property type="match status" value="1"/>
</dbReference>
<dbReference type="EMBL" id="BJND01000002">
    <property type="protein sequence ID" value="GEC02374.1"/>
    <property type="molecule type" value="Genomic_DNA"/>
</dbReference>
<protein>
    <submittedName>
        <fullName evidence="3">Serine hydrolase</fullName>
    </submittedName>
</protein>
<dbReference type="InterPro" id="IPR050491">
    <property type="entry name" value="AmpC-like"/>
</dbReference>
<dbReference type="PANTHER" id="PTHR46825:SF7">
    <property type="entry name" value="D-ALANYL-D-ALANINE CARBOXYPEPTIDASE"/>
    <property type="match status" value="1"/>
</dbReference>
<keyword evidence="3" id="KW-0378">Hydrolase</keyword>
<dbReference type="AlphaFoldDB" id="A0A4Y3V6G2"/>
<dbReference type="InterPro" id="IPR001466">
    <property type="entry name" value="Beta-lactam-related"/>
</dbReference>
<evidence type="ECO:0000313" key="3">
    <source>
        <dbReference type="EMBL" id="GEC02374.1"/>
    </source>
</evidence>
<sequence length="384" mass="41198">MGTSAKPWIVSVMLVVVGALLVTSTPAVAGPGQTQLQRDLDALRDLGVTGALARLETADGVQTARSGVAEFGTARPVPGNPVLRAGSVTKTFVATVVLQLVAEGRLSLSDPVERWLPGVVAGNGNDGRNVTVRQLLQQTSGLYDYANDIYPTLITPEDYRRERWRTAGPDELVALAMRHAPADQIWAYSNTNYVVAGMVIKSVTGRDWTTEVRERIIAPLRLRHTTTPGAWPFLPHPHAHNYQQWTPDGPLIDTTIAVRSLDSGADGSIISTAEDLNTFITALVSGRLLPAAQLADMQTLVDVPSDLRGHTGYGLGLYYHPLPCGGGSWTHGGNGIGYNVEVIATHDGARRLTIAEFSRSFDPAAEDARAAARRTLIEHAMCGQ</sequence>
<dbReference type="GO" id="GO:0016787">
    <property type="term" value="F:hydrolase activity"/>
    <property type="evidence" value="ECO:0007669"/>
    <property type="project" value="UniProtKB-KW"/>
</dbReference>
<evidence type="ECO:0000259" key="2">
    <source>
        <dbReference type="Pfam" id="PF00144"/>
    </source>
</evidence>
<accession>A0A4Y3V6G2</accession>
<evidence type="ECO:0000256" key="1">
    <source>
        <dbReference type="SAM" id="SignalP"/>
    </source>
</evidence>
<dbReference type="Gene3D" id="3.40.710.10">
    <property type="entry name" value="DD-peptidase/beta-lactamase superfamily"/>
    <property type="match status" value="1"/>
</dbReference>
<feature type="signal peptide" evidence="1">
    <location>
        <begin position="1"/>
        <end position="29"/>
    </location>
</feature>
<dbReference type="SUPFAM" id="SSF56601">
    <property type="entry name" value="beta-lactamase/transpeptidase-like"/>
    <property type="match status" value="1"/>
</dbReference>
<name>A0A4Y3V6G2_9ACTN</name>